<feature type="transmembrane region" description="Helical" evidence="6">
    <location>
        <begin position="155"/>
        <end position="174"/>
    </location>
</feature>
<evidence type="ECO:0000259" key="7">
    <source>
        <dbReference type="PROSITE" id="PS50850"/>
    </source>
</evidence>
<feature type="transmembrane region" description="Helical" evidence="6">
    <location>
        <begin position="210"/>
        <end position="231"/>
    </location>
</feature>
<keyword evidence="4 6" id="KW-1133">Transmembrane helix</keyword>
<feature type="transmembrane region" description="Helical" evidence="6">
    <location>
        <begin position="18"/>
        <end position="40"/>
    </location>
</feature>
<name>A0A8J6ZNE7_DESMC</name>
<sequence length="299" mass="32340">MAVAVKEEVRSLDVEHRLLQGIGAAPLLSLSITLIGDLYIGDRRTEAMGYIASISSVGTATYPIIGGTLATIGWYYPFMLPILAIPLGLLVLLGLKNPEPQGDRNLKQYLRNAVKVLKNRQLFGLFIVSAANFVFLYGAYVTYLPQLLNDTFKAPPSIIGLLLSSVSLSITIASSQLGRLTRRFPATNLISASYVFYALAMLIIPFVPNLWLLLIPSIIFGIGLGIGFPSIQTLLADLAPKEYLATIISVNGTFFGLGQTLGPLLMGYAFGFGGISSVYYAATGFAVVIFFVFRYCTCI</sequence>
<dbReference type="SUPFAM" id="SSF103473">
    <property type="entry name" value="MFS general substrate transporter"/>
    <property type="match status" value="1"/>
</dbReference>
<gene>
    <name evidence="8" type="ORF">IQ276_07500</name>
</gene>
<comment type="subcellular location">
    <subcellularLocation>
        <location evidence="1">Cell membrane</location>
        <topology evidence="1">Multi-pass membrane protein</topology>
    </subcellularLocation>
</comment>
<feature type="transmembrane region" description="Helical" evidence="6">
    <location>
        <begin position="268"/>
        <end position="293"/>
    </location>
</feature>
<dbReference type="InterPro" id="IPR050189">
    <property type="entry name" value="MFS_Efflux_Transporters"/>
</dbReference>
<dbReference type="GO" id="GO:0005886">
    <property type="term" value="C:plasma membrane"/>
    <property type="evidence" value="ECO:0007669"/>
    <property type="project" value="UniProtKB-SubCell"/>
</dbReference>
<dbReference type="GO" id="GO:0022857">
    <property type="term" value="F:transmembrane transporter activity"/>
    <property type="evidence" value="ECO:0007669"/>
    <property type="project" value="InterPro"/>
</dbReference>
<accession>A0A8J6ZNE7</accession>
<dbReference type="InterPro" id="IPR020846">
    <property type="entry name" value="MFS_dom"/>
</dbReference>
<dbReference type="AlphaFoldDB" id="A0A8J6ZNE7"/>
<keyword evidence="3 6" id="KW-0812">Transmembrane</keyword>
<dbReference type="EMBL" id="JADEXS010000070">
    <property type="protein sequence ID" value="MBE9022281.1"/>
    <property type="molecule type" value="Genomic_DNA"/>
</dbReference>
<evidence type="ECO:0000313" key="9">
    <source>
        <dbReference type="Proteomes" id="UP000622533"/>
    </source>
</evidence>
<dbReference type="InterPro" id="IPR036259">
    <property type="entry name" value="MFS_trans_sf"/>
</dbReference>
<evidence type="ECO:0000256" key="6">
    <source>
        <dbReference type="SAM" id="Phobius"/>
    </source>
</evidence>
<dbReference type="Proteomes" id="UP000622533">
    <property type="component" value="Unassembled WGS sequence"/>
</dbReference>
<evidence type="ECO:0000256" key="2">
    <source>
        <dbReference type="ARBA" id="ARBA00022475"/>
    </source>
</evidence>
<reference evidence="8" key="1">
    <citation type="submission" date="2020-10" db="EMBL/GenBank/DDBJ databases">
        <authorList>
            <person name="Castelo-Branco R."/>
            <person name="Eusebio N."/>
            <person name="Adriana R."/>
            <person name="Vieira A."/>
            <person name="Brugerolle De Fraissinette N."/>
            <person name="Rezende De Castro R."/>
            <person name="Schneider M.P."/>
            <person name="Vasconcelos V."/>
            <person name="Leao P.N."/>
        </authorList>
    </citation>
    <scope>NUCLEOTIDE SEQUENCE</scope>
    <source>
        <strain evidence="8">LEGE 12446</strain>
    </source>
</reference>
<evidence type="ECO:0000256" key="1">
    <source>
        <dbReference type="ARBA" id="ARBA00004651"/>
    </source>
</evidence>
<evidence type="ECO:0000256" key="4">
    <source>
        <dbReference type="ARBA" id="ARBA00022989"/>
    </source>
</evidence>
<dbReference type="PROSITE" id="PS50850">
    <property type="entry name" value="MFS"/>
    <property type="match status" value="1"/>
</dbReference>
<dbReference type="PANTHER" id="PTHR43124:SF3">
    <property type="entry name" value="CHLORAMPHENICOL EFFLUX PUMP RV0191"/>
    <property type="match status" value="1"/>
</dbReference>
<organism evidence="8 9">
    <name type="scientific">Desmonostoc muscorum LEGE 12446</name>
    <dbReference type="NCBI Taxonomy" id="1828758"/>
    <lineage>
        <taxon>Bacteria</taxon>
        <taxon>Bacillati</taxon>
        <taxon>Cyanobacteriota</taxon>
        <taxon>Cyanophyceae</taxon>
        <taxon>Nostocales</taxon>
        <taxon>Nostocaceae</taxon>
        <taxon>Desmonostoc</taxon>
    </lineage>
</organism>
<dbReference type="InterPro" id="IPR011701">
    <property type="entry name" value="MFS"/>
</dbReference>
<keyword evidence="9" id="KW-1185">Reference proteome</keyword>
<dbReference type="Pfam" id="PF07690">
    <property type="entry name" value="MFS_1"/>
    <property type="match status" value="1"/>
</dbReference>
<dbReference type="Gene3D" id="1.20.1250.20">
    <property type="entry name" value="MFS general substrate transporter like domains"/>
    <property type="match status" value="1"/>
</dbReference>
<feature type="transmembrane region" description="Helical" evidence="6">
    <location>
        <begin position="122"/>
        <end position="143"/>
    </location>
</feature>
<feature type="transmembrane region" description="Helical" evidence="6">
    <location>
        <begin position="243"/>
        <end position="262"/>
    </location>
</feature>
<evidence type="ECO:0000256" key="5">
    <source>
        <dbReference type="ARBA" id="ARBA00023136"/>
    </source>
</evidence>
<feature type="transmembrane region" description="Helical" evidence="6">
    <location>
        <begin position="47"/>
        <end position="68"/>
    </location>
</feature>
<dbReference type="PANTHER" id="PTHR43124">
    <property type="entry name" value="PURINE EFFLUX PUMP PBUE"/>
    <property type="match status" value="1"/>
</dbReference>
<keyword evidence="5 6" id="KW-0472">Membrane</keyword>
<evidence type="ECO:0000313" key="8">
    <source>
        <dbReference type="EMBL" id="MBE9022281.1"/>
    </source>
</evidence>
<feature type="transmembrane region" description="Helical" evidence="6">
    <location>
        <begin position="74"/>
        <end position="95"/>
    </location>
</feature>
<dbReference type="PRINTS" id="PR01036">
    <property type="entry name" value="TCRTETB"/>
</dbReference>
<protein>
    <submittedName>
        <fullName evidence="8">MFS transporter</fullName>
    </submittedName>
</protein>
<evidence type="ECO:0000256" key="3">
    <source>
        <dbReference type="ARBA" id="ARBA00022692"/>
    </source>
</evidence>
<feature type="domain" description="Major facilitator superfamily (MFS) profile" evidence="7">
    <location>
        <begin position="1"/>
        <end position="299"/>
    </location>
</feature>
<proteinExistence type="predicted"/>
<comment type="caution">
    <text evidence="8">The sequence shown here is derived from an EMBL/GenBank/DDBJ whole genome shotgun (WGS) entry which is preliminary data.</text>
</comment>
<keyword evidence="2" id="KW-1003">Cell membrane</keyword>
<feature type="transmembrane region" description="Helical" evidence="6">
    <location>
        <begin position="186"/>
        <end position="204"/>
    </location>
</feature>